<sequence length="200" mass="22821">MVPERWLLLRVRLYNSFNPCNSVGMVPCKWFEDRSIKCNRVAFPSSGGTYPDKLFSPITSLVSVLMFLIERGIGPESLLLSSKKTDRFLKFPMESGIPPVKTLLDKSSLLRDSSNPISFGMKPESLLPRRKRMDRFLKFPMEAGIKPVRLFCCRVISLSMKKGLDQRAGFEKGKAKISFSSFQLNSGFHRLKRYLTSQVD</sequence>
<protein>
    <submittedName>
        <fullName evidence="1">Uncharacterized protein</fullName>
    </submittedName>
</protein>
<dbReference type="EMBL" id="CAADRP010001554">
    <property type="protein sequence ID" value="VFU40970.1"/>
    <property type="molecule type" value="Genomic_DNA"/>
</dbReference>
<reference evidence="1" key="1">
    <citation type="submission" date="2019-03" db="EMBL/GenBank/DDBJ databases">
        <authorList>
            <person name="Mank J."/>
            <person name="Almeida P."/>
        </authorList>
    </citation>
    <scope>NUCLEOTIDE SEQUENCE</scope>
    <source>
        <strain evidence="1">78183</strain>
    </source>
</reference>
<organism evidence="1">
    <name type="scientific">Salix viminalis</name>
    <name type="common">Common osier</name>
    <name type="synonym">Basket willow</name>
    <dbReference type="NCBI Taxonomy" id="40686"/>
    <lineage>
        <taxon>Eukaryota</taxon>
        <taxon>Viridiplantae</taxon>
        <taxon>Streptophyta</taxon>
        <taxon>Embryophyta</taxon>
        <taxon>Tracheophyta</taxon>
        <taxon>Spermatophyta</taxon>
        <taxon>Magnoliopsida</taxon>
        <taxon>eudicotyledons</taxon>
        <taxon>Gunneridae</taxon>
        <taxon>Pentapetalae</taxon>
        <taxon>rosids</taxon>
        <taxon>fabids</taxon>
        <taxon>Malpighiales</taxon>
        <taxon>Salicaceae</taxon>
        <taxon>Saliceae</taxon>
        <taxon>Salix</taxon>
    </lineage>
</organism>
<name>A0A6N2LJ29_SALVM</name>
<dbReference type="AlphaFoldDB" id="A0A6N2LJ29"/>
<accession>A0A6N2LJ29</accession>
<gene>
    <name evidence="1" type="ORF">SVIM_LOCUS238795</name>
</gene>
<evidence type="ECO:0000313" key="1">
    <source>
        <dbReference type="EMBL" id="VFU40970.1"/>
    </source>
</evidence>
<proteinExistence type="predicted"/>